<comment type="caution">
    <text evidence="2">The sequence shown here is derived from an EMBL/GenBank/DDBJ whole genome shotgun (WGS) entry which is preliminary data.</text>
</comment>
<gene>
    <name evidence="2" type="ORF">KO481_03185</name>
</gene>
<dbReference type="EMBL" id="JAHKNI010000001">
    <property type="protein sequence ID" value="MBU3060525.1"/>
    <property type="molecule type" value="Genomic_DNA"/>
</dbReference>
<evidence type="ECO:0000259" key="1">
    <source>
        <dbReference type="Pfam" id="PF13460"/>
    </source>
</evidence>
<evidence type="ECO:0000313" key="3">
    <source>
        <dbReference type="Proteomes" id="UP000733379"/>
    </source>
</evidence>
<keyword evidence="3" id="KW-1185">Reference proteome</keyword>
<dbReference type="InterPro" id="IPR051604">
    <property type="entry name" value="Ergot_Alk_Oxidoreductase"/>
</dbReference>
<dbReference type="Proteomes" id="UP000733379">
    <property type="component" value="Unassembled WGS sequence"/>
</dbReference>
<sequence>MTIQYLVTGAAGGVAGISRLVVDKLLGHGASVRAMVHTDDARADALRTLGADVVVGDLTNPADVATAAESADRVFFNMSVSTQYVEATAVVCSVLRMNPDLQVLVNMSQMTVSQMTATSTDESHQQRLQWLAEQVVDWSTLPAVHIRPTILLENPLFTMFAAQSVRDHDTLALPFGKGKTSPVAADDVAAVVATVLLDPNPHVGKVYELTGPETLDLDQLAQRYTRALGRTIVAETPSESEWSARMDAEPLPPHVRQHLETMARLHRDDRYNRSTDTVEQLTGRRAQTVDDYLRAHRDMFEDKR</sequence>
<accession>A0ABS6ASG5</accession>
<dbReference type="Pfam" id="PF13460">
    <property type="entry name" value="NAD_binding_10"/>
    <property type="match status" value="1"/>
</dbReference>
<feature type="domain" description="NAD(P)-binding" evidence="1">
    <location>
        <begin position="13"/>
        <end position="199"/>
    </location>
</feature>
<dbReference type="SUPFAM" id="SSF51735">
    <property type="entry name" value="NAD(P)-binding Rossmann-fold domains"/>
    <property type="match status" value="1"/>
</dbReference>
<organism evidence="2 3">
    <name type="scientific">Nocardia albiluteola</name>
    <dbReference type="NCBI Taxonomy" id="2842303"/>
    <lineage>
        <taxon>Bacteria</taxon>
        <taxon>Bacillati</taxon>
        <taxon>Actinomycetota</taxon>
        <taxon>Actinomycetes</taxon>
        <taxon>Mycobacteriales</taxon>
        <taxon>Nocardiaceae</taxon>
        <taxon>Nocardia</taxon>
    </lineage>
</organism>
<dbReference type="InterPro" id="IPR016040">
    <property type="entry name" value="NAD(P)-bd_dom"/>
</dbReference>
<proteinExistence type="predicted"/>
<dbReference type="Gene3D" id="3.40.50.720">
    <property type="entry name" value="NAD(P)-binding Rossmann-like Domain"/>
    <property type="match status" value="1"/>
</dbReference>
<evidence type="ECO:0000313" key="2">
    <source>
        <dbReference type="EMBL" id="MBU3060525.1"/>
    </source>
</evidence>
<protein>
    <submittedName>
        <fullName evidence="2">NAD(P)H-binding protein</fullName>
    </submittedName>
</protein>
<dbReference type="PANTHER" id="PTHR43162">
    <property type="match status" value="1"/>
</dbReference>
<reference evidence="2 3" key="1">
    <citation type="submission" date="2021-06" db="EMBL/GenBank/DDBJ databases">
        <title>Actinomycetes sequencing.</title>
        <authorList>
            <person name="Shan Q."/>
        </authorList>
    </citation>
    <scope>NUCLEOTIDE SEQUENCE [LARGE SCALE GENOMIC DNA]</scope>
    <source>
        <strain evidence="2 3">NEAU-G5</strain>
    </source>
</reference>
<name>A0ABS6ASG5_9NOCA</name>
<dbReference type="InterPro" id="IPR036291">
    <property type="entry name" value="NAD(P)-bd_dom_sf"/>
</dbReference>
<dbReference type="PANTHER" id="PTHR43162:SF1">
    <property type="entry name" value="PRESTALK A DIFFERENTIATION PROTEIN A"/>
    <property type="match status" value="1"/>
</dbReference>
<dbReference type="Gene3D" id="3.90.25.10">
    <property type="entry name" value="UDP-galactose 4-epimerase, domain 1"/>
    <property type="match status" value="1"/>
</dbReference>